<reference evidence="14 15" key="1">
    <citation type="submission" date="2019-05" db="EMBL/GenBank/DDBJ databases">
        <title>Mikania micrantha, genome provides insights into the molecular mechanism of rapid growth.</title>
        <authorList>
            <person name="Liu B."/>
        </authorList>
    </citation>
    <scope>NUCLEOTIDE SEQUENCE [LARGE SCALE GENOMIC DNA]</scope>
    <source>
        <strain evidence="14">NLD-2019</strain>
        <tissue evidence="14">Leaf</tissue>
    </source>
</reference>
<keyword evidence="8 11" id="KW-0408">Iron</keyword>
<dbReference type="AlphaFoldDB" id="A0A5N6MCR5"/>
<evidence type="ECO:0000256" key="6">
    <source>
        <dbReference type="ARBA" id="ARBA00022989"/>
    </source>
</evidence>
<keyword evidence="7 12" id="KW-0560">Oxidoreductase</keyword>
<dbReference type="PANTHER" id="PTHR24282">
    <property type="entry name" value="CYTOCHROME P450 FAMILY MEMBER"/>
    <property type="match status" value="1"/>
</dbReference>
<evidence type="ECO:0000256" key="2">
    <source>
        <dbReference type="ARBA" id="ARBA00010617"/>
    </source>
</evidence>
<feature type="binding site" description="axial binding residue" evidence="11">
    <location>
        <position position="461"/>
    </location>
    <ligand>
        <name>heme</name>
        <dbReference type="ChEBI" id="CHEBI:30413"/>
    </ligand>
    <ligandPart>
        <name>Fe</name>
        <dbReference type="ChEBI" id="CHEBI:18248"/>
    </ligandPart>
</feature>
<dbReference type="CDD" id="cd20642">
    <property type="entry name" value="CYP72"/>
    <property type="match status" value="1"/>
</dbReference>
<dbReference type="InterPro" id="IPR002401">
    <property type="entry name" value="Cyt_P450_E_grp-I"/>
</dbReference>
<proteinExistence type="inferred from homology"/>
<feature type="transmembrane region" description="Helical" evidence="13">
    <location>
        <begin position="6"/>
        <end position="23"/>
    </location>
</feature>
<sequence length="513" mass="58721">MELMSAIYTLAAVAVVFYVWRFMNKLWFEPKKKERFLRKQGLNGTSYKFMVGDLKEMTQMLSEVKSNPMSMNHDIAYRVTPFFYKAVTTYGKNCFTWMGPKPTVHISEPAMVREILGNFYKFQKPKVGNPISKLLVSGLIDVDGDQWVKHRKIINPAFHVEKLKHMIPAFYVSCNELIQKWGGMIGEEGVGEVDVWPDLQLFTSDVISRTAFGSSFEEGRKIFDLQNEQAKLVLKAAQKMFIPGYRFLPTKNNKRMHEIDRVVRGLIRNIIDKRVNDGETSNHDDLLGILLDSNNKEIKQQKNKDSGLSIEEVIEECKLFYFAGQETSANMLVWTMILLAHHTDWQTRARDEVLRVLGKRNPDLEGLNHLKLINMISNESLRLYPPAIALRRETQEETKVGNITLPANTIIRINSMFIQHDQSIWGDDANEFNPERFSEGVLKATKGQSSYLPFGGGPRICIGQNFAMLEAKMALVMILQSFSFELSPSYSHAPHTILLLQPQFGAHLTLHKL</sequence>
<dbReference type="OrthoDB" id="1470350at2759"/>
<evidence type="ECO:0000256" key="3">
    <source>
        <dbReference type="ARBA" id="ARBA00022617"/>
    </source>
</evidence>
<dbReference type="Pfam" id="PF00067">
    <property type="entry name" value="p450"/>
    <property type="match status" value="1"/>
</dbReference>
<keyword evidence="6 13" id="KW-1133">Transmembrane helix</keyword>
<accession>A0A5N6MCR5</accession>
<dbReference type="InterPro" id="IPR017972">
    <property type="entry name" value="Cyt_P450_CS"/>
</dbReference>
<dbReference type="InterPro" id="IPR050665">
    <property type="entry name" value="Cytochrome_P450_Monooxygen"/>
</dbReference>
<dbReference type="PANTHER" id="PTHR24282:SF234">
    <property type="entry name" value="CYTOCHROME P450-RELATED"/>
    <property type="match status" value="1"/>
</dbReference>
<gene>
    <name evidence="14" type="ORF">E3N88_33704</name>
</gene>
<keyword evidence="4 13" id="KW-0812">Transmembrane</keyword>
<comment type="similarity">
    <text evidence="2 12">Belongs to the cytochrome P450 family.</text>
</comment>
<comment type="caution">
    <text evidence="14">The sequence shown here is derived from an EMBL/GenBank/DDBJ whole genome shotgun (WGS) entry which is preliminary data.</text>
</comment>
<comment type="cofactor">
    <cofactor evidence="11">
        <name>heme</name>
        <dbReference type="ChEBI" id="CHEBI:30413"/>
    </cofactor>
</comment>
<evidence type="ECO:0000313" key="14">
    <source>
        <dbReference type="EMBL" id="KAD3338183.1"/>
    </source>
</evidence>
<evidence type="ECO:0000256" key="7">
    <source>
        <dbReference type="ARBA" id="ARBA00023002"/>
    </source>
</evidence>
<evidence type="ECO:0000256" key="8">
    <source>
        <dbReference type="ARBA" id="ARBA00023004"/>
    </source>
</evidence>
<evidence type="ECO:0000256" key="12">
    <source>
        <dbReference type="RuleBase" id="RU000461"/>
    </source>
</evidence>
<dbReference type="EMBL" id="SZYD01000016">
    <property type="protein sequence ID" value="KAD3338183.1"/>
    <property type="molecule type" value="Genomic_DNA"/>
</dbReference>
<keyword evidence="5 11" id="KW-0479">Metal-binding</keyword>
<dbReference type="GO" id="GO:0020037">
    <property type="term" value="F:heme binding"/>
    <property type="evidence" value="ECO:0007669"/>
    <property type="project" value="InterPro"/>
</dbReference>
<dbReference type="GO" id="GO:0004497">
    <property type="term" value="F:monooxygenase activity"/>
    <property type="evidence" value="ECO:0007669"/>
    <property type="project" value="UniProtKB-KW"/>
</dbReference>
<dbReference type="InterPro" id="IPR036396">
    <property type="entry name" value="Cyt_P450_sf"/>
</dbReference>
<dbReference type="GO" id="GO:0005506">
    <property type="term" value="F:iron ion binding"/>
    <property type="evidence" value="ECO:0007669"/>
    <property type="project" value="InterPro"/>
</dbReference>
<keyword evidence="10 13" id="KW-0472">Membrane</keyword>
<dbReference type="FunFam" id="1.10.630.10:FF:000029">
    <property type="entry name" value="Cytochrome P450 734A1"/>
    <property type="match status" value="1"/>
</dbReference>
<name>A0A5N6MCR5_9ASTR</name>
<comment type="subcellular location">
    <subcellularLocation>
        <location evidence="1">Membrane</location>
    </subcellularLocation>
</comment>
<keyword evidence="3 11" id="KW-0349">Heme</keyword>
<dbReference type="InterPro" id="IPR001128">
    <property type="entry name" value="Cyt_P450"/>
</dbReference>
<evidence type="ECO:0000256" key="4">
    <source>
        <dbReference type="ARBA" id="ARBA00022692"/>
    </source>
</evidence>
<dbReference type="Gene3D" id="1.10.630.10">
    <property type="entry name" value="Cytochrome P450"/>
    <property type="match status" value="1"/>
</dbReference>
<evidence type="ECO:0000256" key="13">
    <source>
        <dbReference type="SAM" id="Phobius"/>
    </source>
</evidence>
<keyword evidence="15" id="KW-1185">Reference proteome</keyword>
<dbReference type="SUPFAM" id="SSF48264">
    <property type="entry name" value="Cytochrome P450"/>
    <property type="match status" value="1"/>
</dbReference>
<protein>
    <recommendedName>
        <fullName evidence="16">Cytochrome P450</fullName>
    </recommendedName>
</protein>
<evidence type="ECO:0000256" key="11">
    <source>
        <dbReference type="PIRSR" id="PIRSR602401-1"/>
    </source>
</evidence>
<dbReference type="PRINTS" id="PR00385">
    <property type="entry name" value="P450"/>
</dbReference>
<evidence type="ECO:0000256" key="10">
    <source>
        <dbReference type="ARBA" id="ARBA00023136"/>
    </source>
</evidence>
<dbReference type="Proteomes" id="UP000326396">
    <property type="component" value="Linkage Group LG6"/>
</dbReference>
<evidence type="ECO:0008006" key="16">
    <source>
        <dbReference type="Google" id="ProtNLM"/>
    </source>
</evidence>
<dbReference type="PROSITE" id="PS00086">
    <property type="entry name" value="CYTOCHROME_P450"/>
    <property type="match status" value="1"/>
</dbReference>
<evidence type="ECO:0000313" key="15">
    <source>
        <dbReference type="Proteomes" id="UP000326396"/>
    </source>
</evidence>
<evidence type="ECO:0000256" key="9">
    <source>
        <dbReference type="ARBA" id="ARBA00023033"/>
    </source>
</evidence>
<evidence type="ECO:0000256" key="1">
    <source>
        <dbReference type="ARBA" id="ARBA00004370"/>
    </source>
</evidence>
<keyword evidence="9 12" id="KW-0503">Monooxygenase</keyword>
<dbReference type="GO" id="GO:0016020">
    <property type="term" value="C:membrane"/>
    <property type="evidence" value="ECO:0007669"/>
    <property type="project" value="UniProtKB-SubCell"/>
</dbReference>
<organism evidence="14 15">
    <name type="scientific">Mikania micrantha</name>
    <name type="common">bitter vine</name>
    <dbReference type="NCBI Taxonomy" id="192012"/>
    <lineage>
        <taxon>Eukaryota</taxon>
        <taxon>Viridiplantae</taxon>
        <taxon>Streptophyta</taxon>
        <taxon>Embryophyta</taxon>
        <taxon>Tracheophyta</taxon>
        <taxon>Spermatophyta</taxon>
        <taxon>Magnoliopsida</taxon>
        <taxon>eudicotyledons</taxon>
        <taxon>Gunneridae</taxon>
        <taxon>Pentapetalae</taxon>
        <taxon>asterids</taxon>
        <taxon>campanulids</taxon>
        <taxon>Asterales</taxon>
        <taxon>Asteraceae</taxon>
        <taxon>Asteroideae</taxon>
        <taxon>Heliantheae alliance</taxon>
        <taxon>Eupatorieae</taxon>
        <taxon>Mikania</taxon>
    </lineage>
</organism>
<evidence type="ECO:0000256" key="5">
    <source>
        <dbReference type="ARBA" id="ARBA00022723"/>
    </source>
</evidence>
<dbReference type="GO" id="GO:0016705">
    <property type="term" value="F:oxidoreductase activity, acting on paired donors, with incorporation or reduction of molecular oxygen"/>
    <property type="evidence" value="ECO:0007669"/>
    <property type="project" value="InterPro"/>
</dbReference>
<dbReference type="PRINTS" id="PR00463">
    <property type="entry name" value="EP450I"/>
</dbReference>